<dbReference type="VEuPathDB" id="TrichDB:TRFO_30168"/>
<dbReference type="PANTHER" id="PTHR10367:SF17">
    <property type="entry name" value="MRNA-CAPPING ENZYME"/>
    <property type="match status" value="1"/>
</dbReference>
<accession>A0A1J4JU46</accession>
<dbReference type="Gene3D" id="3.30.470.30">
    <property type="entry name" value="DNA ligase/mRNA capping enzyme"/>
    <property type="match status" value="1"/>
</dbReference>
<proteinExistence type="predicted"/>
<evidence type="ECO:0000313" key="1">
    <source>
        <dbReference type="EMBL" id="OHT02671.1"/>
    </source>
</evidence>
<dbReference type="Gene3D" id="3.90.190.10">
    <property type="entry name" value="Protein tyrosine phosphatase superfamily"/>
    <property type="match status" value="1"/>
</dbReference>
<dbReference type="Proteomes" id="UP000179807">
    <property type="component" value="Unassembled WGS sequence"/>
</dbReference>
<dbReference type="InterPro" id="IPR051029">
    <property type="entry name" value="mRNA_Capping_Enz/RNA_Phosphat"/>
</dbReference>
<dbReference type="GeneID" id="94841891"/>
<organism evidence="1 2">
    <name type="scientific">Tritrichomonas foetus</name>
    <dbReference type="NCBI Taxonomy" id="1144522"/>
    <lineage>
        <taxon>Eukaryota</taxon>
        <taxon>Metamonada</taxon>
        <taxon>Parabasalia</taxon>
        <taxon>Tritrichomonadida</taxon>
        <taxon>Tritrichomonadidae</taxon>
        <taxon>Tritrichomonas</taxon>
    </lineage>
</organism>
<sequence>MVKLISDNGQIGNQMQYFRVKKTPFIPFYLPDGHITSVRDMEALLLGSSPLPLVILLTHRRFDIPNKQQYQLDFRNIRISSTHIPDGPAFSEFKKLVFDYLKLYPKGMIGVSAEKRNDLCGYFIVRWLLEEKMVEIPDALSYFKNSAPEGITDPHYLKSIQEIYEDDPSLSAASANLYDSPPPLPDSPIEDSSLIKVTVHDERLKHVNRNIIINNSDDPILNAVGMAVQPQDAGTILSDLRLLLSISERDFFVAPYFGFNSATARQIKDDYGSLYMVMPEPQGKRCLLYIRGPNRYLVGEDFLRQVNLYLPETEKGNQTLSSGIFEGTLAKEGDDSIKTMLFISDVHMFNGDDLRRKPFDLRMGVIFNKVIFFRQAQQSRKLNLDKFEQDDINVDLRKYLRLKYMDLIFNNPAKYMNIPVYGLVFSSKSPPKKSQISFMWKVDSQEDITVRVRVKSDKYAEGTVNTMTEDEIPIVKLSPVTPMLKQLNGKLIDIGLSDFENQKWEVKGVSDHSHTTRRERFADLMSRPTLIQYGAEDLKRDVHQIIQMAVYVEEDRSKQQKRIH</sequence>
<dbReference type="GO" id="GO:0004484">
    <property type="term" value="F:mRNA guanylyltransferase activity"/>
    <property type="evidence" value="ECO:0007669"/>
    <property type="project" value="TreeGrafter"/>
</dbReference>
<name>A0A1J4JU46_9EUKA</name>
<evidence type="ECO:0000313" key="2">
    <source>
        <dbReference type="Proteomes" id="UP000179807"/>
    </source>
</evidence>
<keyword evidence="2" id="KW-1185">Reference proteome</keyword>
<dbReference type="PANTHER" id="PTHR10367">
    <property type="entry name" value="MRNA-CAPPING ENZYME"/>
    <property type="match status" value="1"/>
</dbReference>
<protein>
    <submittedName>
        <fullName evidence="1">Uncharacterized protein</fullName>
    </submittedName>
</protein>
<comment type="caution">
    <text evidence="1">The sequence shown here is derived from an EMBL/GenBank/DDBJ whole genome shotgun (WGS) entry which is preliminary data.</text>
</comment>
<dbReference type="SUPFAM" id="SSF56091">
    <property type="entry name" value="DNA ligase/mRNA capping enzyme, catalytic domain"/>
    <property type="match status" value="1"/>
</dbReference>
<dbReference type="RefSeq" id="XP_068355807.1">
    <property type="nucleotide sequence ID" value="XM_068507187.1"/>
</dbReference>
<dbReference type="GO" id="GO:0006370">
    <property type="term" value="P:7-methylguanosine mRNA capping"/>
    <property type="evidence" value="ECO:0007669"/>
    <property type="project" value="TreeGrafter"/>
</dbReference>
<dbReference type="OrthoDB" id="10673081at2759"/>
<dbReference type="InterPro" id="IPR029021">
    <property type="entry name" value="Prot-tyrosine_phosphatase-like"/>
</dbReference>
<reference evidence="1" key="1">
    <citation type="submission" date="2016-10" db="EMBL/GenBank/DDBJ databases">
        <authorList>
            <person name="Benchimol M."/>
            <person name="Almeida L.G."/>
            <person name="Vasconcelos A.T."/>
            <person name="Perreira-Neves A."/>
            <person name="Rosa I.A."/>
            <person name="Tasca T."/>
            <person name="Bogo M.R."/>
            <person name="de Souza W."/>
        </authorList>
    </citation>
    <scope>NUCLEOTIDE SEQUENCE [LARGE SCALE GENOMIC DNA]</scope>
    <source>
        <strain evidence="1">K</strain>
    </source>
</reference>
<dbReference type="AlphaFoldDB" id="A0A1J4JU46"/>
<dbReference type="EMBL" id="MLAK01000858">
    <property type="protein sequence ID" value="OHT02671.1"/>
    <property type="molecule type" value="Genomic_DNA"/>
</dbReference>
<gene>
    <name evidence="1" type="ORF">TRFO_30168</name>
</gene>